<dbReference type="GO" id="GO:0004614">
    <property type="term" value="F:phosphoglucomutase activity"/>
    <property type="evidence" value="ECO:0007669"/>
    <property type="project" value="UniProtKB-EC"/>
</dbReference>
<name>A0A9X8UMA3_9FIRM</name>
<evidence type="ECO:0000256" key="5">
    <source>
        <dbReference type="ARBA" id="ARBA00010231"/>
    </source>
</evidence>
<evidence type="ECO:0000256" key="3">
    <source>
        <dbReference type="ARBA" id="ARBA00005164"/>
    </source>
</evidence>
<feature type="domain" description="Alpha-D-phosphohexomutase alpha/beta/alpha" evidence="18">
    <location>
        <begin position="321"/>
        <end position="441"/>
    </location>
</feature>
<comment type="similarity">
    <text evidence="5 14">Belongs to the phosphohexose mutase family.</text>
</comment>
<evidence type="ECO:0000259" key="17">
    <source>
        <dbReference type="Pfam" id="PF02879"/>
    </source>
</evidence>
<evidence type="ECO:0000259" key="15">
    <source>
        <dbReference type="Pfam" id="PF00408"/>
    </source>
</evidence>
<dbReference type="Proteomes" id="UP000294682">
    <property type="component" value="Unassembled WGS sequence"/>
</dbReference>
<evidence type="ECO:0000256" key="2">
    <source>
        <dbReference type="ARBA" id="ARBA00001946"/>
    </source>
</evidence>
<dbReference type="InterPro" id="IPR016055">
    <property type="entry name" value="A-D-PHexomutase_a/b/a-I/II/III"/>
</dbReference>
<dbReference type="GO" id="GO:0008973">
    <property type="term" value="F:phosphopentomutase activity"/>
    <property type="evidence" value="ECO:0007669"/>
    <property type="project" value="TreeGrafter"/>
</dbReference>
<evidence type="ECO:0000313" key="19">
    <source>
        <dbReference type="EMBL" id="TCL45423.1"/>
    </source>
</evidence>
<comment type="catalytic activity">
    <reaction evidence="1">
        <text>alpha-D-glucose 1-phosphate = alpha-D-glucose 6-phosphate</text>
        <dbReference type="Rhea" id="RHEA:23536"/>
        <dbReference type="ChEBI" id="CHEBI:58225"/>
        <dbReference type="ChEBI" id="CHEBI:58601"/>
        <dbReference type="EC" id="5.4.2.2"/>
    </reaction>
</comment>
<keyword evidence="8 14" id="KW-0479">Metal-binding</keyword>
<comment type="pathway">
    <text evidence="3">Glycolipid metabolism; diglucosyl-diacylglycerol biosynthesis.</text>
</comment>
<dbReference type="PANTHER" id="PTHR45745">
    <property type="entry name" value="PHOSPHOMANNOMUTASE 45A"/>
    <property type="match status" value="1"/>
</dbReference>
<evidence type="ECO:0000256" key="4">
    <source>
        <dbReference type="ARBA" id="ARBA00005189"/>
    </source>
</evidence>
<dbReference type="SUPFAM" id="SSF53738">
    <property type="entry name" value="Phosphoglucomutase, first 3 domains"/>
    <property type="match status" value="3"/>
</dbReference>
<keyword evidence="9 14" id="KW-0460">Magnesium</keyword>
<protein>
    <recommendedName>
        <fullName evidence="11">Phosphoglucomutase</fullName>
        <ecNumber evidence="6">5.4.2.2</ecNumber>
    </recommendedName>
    <alternativeName>
        <fullName evidence="13">Alpha-phosphoglucomutase</fullName>
    </alternativeName>
    <alternativeName>
        <fullName evidence="12">Glucose phosphomutase</fullName>
    </alternativeName>
</protein>
<evidence type="ECO:0000256" key="1">
    <source>
        <dbReference type="ARBA" id="ARBA00000443"/>
    </source>
</evidence>
<dbReference type="Pfam" id="PF00408">
    <property type="entry name" value="PGM_PMM_IV"/>
    <property type="match status" value="1"/>
</dbReference>
<dbReference type="EMBL" id="SLUK01000001">
    <property type="protein sequence ID" value="TCL45423.1"/>
    <property type="molecule type" value="Genomic_DNA"/>
</dbReference>
<feature type="domain" description="Alpha-D-phosphohexomutase C-terminal" evidence="15">
    <location>
        <begin position="514"/>
        <end position="543"/>
    </location>
</feature>
<dbReference type="PRINTS" id="PR00509">
    <property type="entry name" value="PGMPMM"/>
</dbReference>
<dbReference type="AlphaFoldDB" id="A0A9X8UMA3"/>
<dbReference type="GO" id="GO:0006166">
    <property type="term" value="P:purine ribonucleoside salvage"/>
    <property type="evidence" value="ECO:0007669"/>
    <property type="project" value="TreeGrafter"/>
</dbReference>
<feature type="domain" description="Alpha-D-phosphohexomutase alpha/beta/alpha" evidence="17">
    <location>
        <begin position="207"/>
        <end position="312"/>
    </location>
</feature>
<dbReference type="PANTHER" id="PTHR45745:SF1">
    <property type="entry name" value="PHOSPHOGLUCOMUTASE 2B-RELATED"/>
    <property type="match status" value="1"/>
</dbReference>
<keyword evidence="20" id="KW-1185">Reference proteome</keyword>
<dbReference type="InterPro" id="IPR016066">
    <property type="entry name" value="A-D-PHexomutase_CS"/>
</dbReference>
<comment type="pathway">
    <text evidence="4">Lipid metabolism.</text>
</comment>
<evidence type="ECO:0000259" key="18">
    <source>
        <dbReference type="Pfam" id="PF02880"/>
    </source>
</evidence>
<evidence type="ECO:0000256" key="13">
    <source>
        <dbReference type="ARBA" id="ARBA00041467"/>
    </source>
</evidence>
<evidence type="ECO:0000259" key="16">
    <source>
        <dbReference type="Pfam" id="PF02878"/>
    </source>
</evidence>
<comment type="cofactor">
    <cofactor evidence="2">
        <name>Mg(2+)</name>
        <dbReference type="ChEBI" id="CHEBI:18420"/>
    </cofactor>
</comment>
<dbReference type="Pfam" id="PF02879">
    <property type="entry name" value="PGM_PMM_II"/>
    <property type="match status" value="1"/>
</dbReference>
<evidence type="ECO:0000256" key="8">
    <source>
        <dbReference type="ARBA" id="ARBA00022723"/>
    </source>
</evidence>
<evidence type="ECO:0000256" key="14">
    <source>
        <dbReference type="RuleBase" id="RU004326"/>
    </source>
</evidence>
<dbReference type="EC" id="5.4.2.2" evidence="6"/>
<comment type="caution">
    <text evidence="19">The sequence shown here is derived from an EMBL/GenBank/DDBJ whole genome shotgun (WGS) entry which is preliminary data.</text>
</comment>
<sequence length="570" mass="61788">MSDSHKLYQTWCEKVDDPALKADLLAVANDEPEIGDRFYRTLSFGTAGLRGVLGAGTNRMNVYTVGAATQGLCQWLGKKYGDAAVAIAYDSRNNSTLFAQRSAEILAANGIKVHIFDELMPTPALSFAILHLHCQAGIVVTASHNPAKYNGYKVYGPEAYQLSPEEADEVLREIETVDYFGGIKTIPFEEGLRTGVIQYIGKDTVDAYIDAVLSEQVDKDICRQSPISVVYTPLNGAGNHCVRKILDRIGVETVAVVPEQEQPDGDFPTCPYPNPEEATAMELGLRLCERLGYDILLATDPDSDRAGVAVRHQGRIVRLSGNEIGVLMLQYIVERRRETGTLPKDPIVVKSVVSTKLCDRLAGELGVQVIDVLTGFKYIGELVAELEQKGEADRFLLGFEESSGYLTGPHARDKDAVNAAMIICEMTAYYKSKGKTLLDVLDGIYSVCGRYLNVVDSYTFEGEDGSVKMAGMLRALRAGAPSEIGGHAVAATGDYLSGKRVLADGGEETITLPESDILEYTLENGASVIVRPSGTEPKIKVYYSLSAATLEQAQQLYEQVSAGVKALLGV</sequence>
<dbReference type="Gene3D" id="3.30.310.50">
    <property type="entry name" value="Alpha-D-phosphohexomutase, C-terminal domain"/>
    <property type="match status" value="1"/>
</dbReference>
<proteinExistence type="inferred from homology"/>
<evidence type="ECO:0000256" key="10">
    <source>
        <dbReference type="ARBA" id="ARBA00023235"/>
    </source>
</evidence>
<dbReference type="PROSITE" id="PS00710">
    <property type="entry name" value="PGM_PMM"/>
    <property type="match status" value="1"/>
</dbReference>
<keyword evidence="10" id="KW-0413">Isomerase</keyword>
<dbReference type="InterPro" id="IPR005844">
    <property type="entry name" value="A-D-PHexomutase_a/b/a-I"/>
</dbReference>
<dbReference type="SUPFAM" id="SSF55957">
    <property type="entry name" value="Phosphoglucomutase, C-terminal domain"/>
    <property type="match status" value="1"/>
</dbReference>
<dbReference type="InterPro" id="IPR005846">
    <property type="entry name" value="A-D-PHexomutase_a/b/a-III"/>
</dbReference>
<feature type="domain" description="Alpha-D-phosphohexomutase alpha/beta/alpha" evidence="16">
    <location>
        <begin position="43"/>
        <end position="177"/>
    </location>
</feature>
<dbReference type="InterPro" id="IPR036900">
    <property type="entry name" value="A-D-PHexomutase_C_sf"/>
</dbReference>
<organism evidence="19 20">
    <name type="scientific">Harryflintia acetispora</name>
    <dbReference type="NCBI Taxonomy" id="1849041"/>
    <lineage>
        <taxon>Bacteria</taxon>
        <taxon>Bacillati</taxon>
        <taxon>Bacillota</taxon>
        <taxon>Clostridia</taxon>
        <taxon>Eubacteriales</taxon>
        <taxon>Oscillospiraceae</taxon>
        <taxon>Harryflintia</taxon>
    </lineage>
</organism>
<dbReference type="GO" id="GO:0005975">
    <property type="term" value="P:carbohydrate metabolic process"/>
    <property type="evidence" value="ECO:0007669"/>
    <property type="project" value="InterPro"/>
</dbReference>
<keyword evidence="7" id="KW-0597">Phosphoprotein</keyword>
<dbReference type="Gene3D" id="3.40.120.10">
    <property type="entry name" value="Alpha-D-Glucose-1,6-Bisphosphate, subunit A, domain 3"/>
    <property type="match status" value="3"/>
</dbReference>
<dbReference type="InterPro" id="IPR005843">
    <property type="entry name" value="A-D-PHexomutase_C"/>
</dbReference>
<evidence type="ECO:0000256" key="7">
    <source>
        <dbReference type="ARBA" id="ARBA00022553"/>
    </source>
</evidence>
<dbReference type="Pfam" id="PF02878">
    <property type="entry name" value="PGM_PMM_I"/>
    <property type="match status" value="1"/>
</dbReference>
<evidence type="ECO:0000256" key="9">
    <source>
        <dbReference type="ARBA" id="ARBA00022842"/>
    </source>
</evidence>
<dbReference type="Pfam" id="PF02880">
    <property type="entry name" value="PGM_PMM_III"/>
    <property type="match status" value="1"/>
</dbReference>
<dbReference type="InterPro" id="IPR005845">
    <property type="entry name" value="A-D-PHexomutase_a/b/a-II"/>
</dbReference>
<dbReference type="CDD" id="cd05799">
    <property type="entry name" value="PGM2"/>
    <property type="match status" value="1"/>
</dbReference>
<evidence type="ECO:0000256" key="11">
    <source>
        <dbReference type="ARBA" id="ARBA00039995"/>
    </source>
</evidence>
<dbReference type="InterPro" id="IPR005841">
    <property type="entry name" value="Alpha-D-phosphohexomutase_SF"/>
</dbReference>
<gene>
    <name evidence="19" type="ORF">EDD78_101406</name>
</gene>
<dbReference type="GO" id="GO:0000287">
    <property type="term" value="F:magnesium ion binding"/>
    <property type="evidence" value="ECO:0007669"/>
    <property type="project" value="InterPro"/>
</dbReference>
<accession>A0A9X8UMA3</accession>
<evidence type="ECO:0000313" key="20">
    <source>
        <dbReference type="Proteomes" id="UP000294682"/>
    </source>
</evidence>
<dbReference type="RefSeq" id="WP_132083774.1">
    <property type="nucleotide sequence ID" value="NZ_SLUK01000001.1"/>
</dbReference>
<reference evidence="19 20" key="1">
    <citation type="submission" date="2019-03" db="EMBL/GenBank/DDBJ databases">
        <title>Genomic Encyclopedia of Type Strains, Phase IV (KMG-IV): sequencing the most valuable type-strain genomes for metagenomic binning, comparative biology and taxonomic classification.</title>
        <authorList>
            <person name="Goeker M."/>
        </authorList>
    </citation>
    <scope>NUCLEOTIDE SEQUENCE [LARGE SCALE GENOMIC DNA]</scope>
    <source>
        <strain evidence="19 20">DSM 100433</strain>
    </source>
</reference>
<evidence type="ECO:0000256" key="6">
    <source>
        <dbReference type="ARBA" id="ARBA00012728"/>
    </source>
</evidence>
<evidence type="ECO:0000256" key="12">
    <source>
        <dbReference type="ARBA" id="ARBA00041398"/>
    </source>
</evidence>